<evidence type="ECO:0000313" key="2">
    <source>
        <dbReference type="Proteomes" id="UP000264006"/>
    </source>
</evidence>
<dbReference type="KEGG" id="euz:DVS28_a2104"/>
<reference evidence="1 2" key="1">
    <citation type="submission" date="2018-09" db="EMBL/GenBank/DDBJ databases">
        <title>Complete genome sequence of Euzebya sp. DY32-46 isolated from seawater of Pacific Ocean.</title>
        <authorList>
            <person name="Xu L."/>
            <person name="Wu Y.-H."/>
            <person name="Xu X.-W."/>
        </authorList>
    </citation>
    <scope>NUCLEOTIDE SEQUENCE [LARGE SCALE GENOMIC DNA]</scope>
    <source>
        <strain evidence="1 2">DY32-46</strain>
    </source>
</reference>
<dbReference type="RefSeq" id="WP_281273541.1">
    <property type="nucleotide sequence ID" value="NZ_CAXIBR010000002.1"/>
</dbReference>
<evidence type="ECO:0000313" key="1">
    <source>
        <dbReference type="EMBL" id="AXV06787.1"/>
    </source>
</evidence>
<dbReference type="Proteomes" id="UP000264006">
    <property type="component" value="Chromosome"/>
</dbReference>
<sequence>MLATILRTVGSAAFGLADNAEQISRRMRTTADRMATTSRQR</sequence>
<keyword evidence="2" id="KW-1185">Reference proteome</keyword>
<proteinExistence type="predicted"/>
<gene>
    <name evidence="1" type="ORF">DVS28_a2104</name>
</gene>
<dbReference type="AlphaFoldDB" id="A0A346XX40"/>
<protein>
    <submittedName>
        <fullName evidence="1">Uncharacterized protein</fullName>
    </submittedName>
</protein>
<name>A0A346XX40_9ACTN</name>
<organism evidence="1 2">
    <name type="scientific">Euzebya pacifica</name>
    <dbReference type="NCBI Taxonomy" id="1608957"/>
    <lineage>
        <taxon>Bacteria</taxon>
        <taxon>Bacillati</taxon>
        <taxon>Actinomycetota</taxon>
        <taxon>Nitriliruptoria</taxon>
        <taxon>Euzebyales</taxon>
    </lineage>
</organism>
<dbReference type="EMBL" id="CP031165">
    <property type="protein sequence ID" value="AXV06787.1"/>
    <property type="molecule type" value="Genomic_DNA"/>
</dbReference>
<accession>A0A346XX40</accession>